<sequence>MTSCNHYIDAGKLTDDMARREQGMASLDRYLHFYERWVAHGKARQKAVDDMAELESSGSCLDQLSEATGVPVTTDLCFLTAAYKQIAECRLILRWTYAYGYYHLGETASHEDRNAMAYVRAGRGGAASGEAAPLCAEESKDLLDSPLFDPLVDTSLSLPTGDDDGSTS</sequence>
<reference evidence="1" key="1">
    <citation type="journal article" date="2021" name="bioRxiv">
        <title>Whole Genome Assembly and Annotation of Northern Wild Rice, Zizania palustris L., Supports a Whole Genome Duplication in the Zizania Genus.</title>
        <authorList>
            <person name="Haas M."/>
            <person name="Kono T."/>
            <person name="Macchietto M."/>
            <person name="Millas R."/>
            <person name="McGilp L."/>
            <person name="Shao M."/>
            <person name="Duquette J."/>
            <person name="Hirsch C.N."/>
            <person name="Kimball J."/>
        </authorList>
    </citation>
    <scope>NUCLEOTIDE SEQUENCE</scope>
    <source>
        <tissue evidence="1">Fresh leaf tissue</tissue>
    </source>
</reference>
<gene>
    <name evidence="1" type="ORF">GUJ93_ZPchr0002g23165</name>
</gene>
<comment type="caution">
    <text evidence="1">The sequence shown here is derived from an EMBL/GenBank/DDBJ whole genome shotgun (WGS) entry which is preliminary data.</text>
</comment>
<dbReference type="OrthoDB" id="10009520at2759"/>
<reference evidence="1" key="2">
    <citation type="submission" date="2021-02" db="EMBL/GenBank/DDBJ databases">
        <authorList>
            <person name="Kimball J.A."/>
            <person name="Haas M.W."/>
            <person name="Macchietto M."/>
            <person name="Kono T."/>
            <person name="Duquette J."/>
            <person name="Shao M."/>
        </authorList>
    </citation>
    <scope>NUCLEOTIDE SEQUENCE</scope>
    <source>
        <tissue evidence="1">Fresh leaf tissue</tissue>
    </source>
</reference>
<keyword evidence="2" id="KW-1185">Reference proteome</keyword>
<evidence type="ECO:0000313" key="2">
    <source>
        <dbReference type="Proteomes" id="UP000729402"/>
    </source>
</evidence>
<proteinExistence type="predicted"/>
<protein>
    <submittedName>
        <fullName evidence="1">Uncharacterized protein</fullName>
    </submittedName>
</protein>
<accession>A0A8J5VRK7</accession>
<organism evidence="1 2">
    <name type="scientific">Zizania palustris</name>
    <name type="common">Northern wild rice</name>
    <dbReference type="NCBI Taxonomy" id="103762"/>
    <lineage>
        <taxon>Eukaryota</taxon>
        <taxon>Viridiplantae</taxon>
        <taxon>Streptophyta</taxon>
        <taxon>Embryophyta</taxon>
        <taxon>Tracheophyta</taxon>
        <taxon>Spermatophyta</taxon>
        <taxon>Magnoliopsida</taxon>
        <taxon>Liliopsida</taxon>
        <taxon>Poales</taxon>
        <taxon>Poaceae</taxon>
        <taxon>BOP clade</taxon>
        <taxon>Oryzoideae</taxon>
        <taxon>Oryzeae</taxon>
        <taxon>Zizaniinae</taxon>
        <taxon>Zizania</taxon>
    </lineage>
</organism>
<evidence type="ECO:0000313" key="1">
    <source>
        <dbReference type="EMBL" id="KAG8057738.1"/>
    </source>
</evidence>
<name>A0A8J5VRK7_ZIZPA</name>
<dbReference type="AlphaFoldDB" id="A0A8J5VRK7"/>
<dbReference type="Proteomes" id="UP000729402">
    <property type="component" value="Unassembled WGS sequence"/>
</dbReference>
<dbReference type="EMBL" id="JAAALK010000287">
    <property type="protein sequence ID" value="KAG8057738.1"/>
    <property type="molecule type" value="Genomic_DNA"/>
</dbReference>